<protein>
    <recommendedName>
        <fullName evidence="3">Protein GrpE</fullName>
    </recommendedName>
    <alternativeName>
        <fullName evidence="3">HSP-70 cofactor</fullName>
    </alternativeName>
</protein>
<dbReference type="GO" id="GO:0005737">
    <property type="term" value="C:cytoplasm"/>
    <property type="evidence" value="ECO:0007669"/>
    <property type="project" value="UniProtKB-SubCell"/>
</dbReference>
<dbReference type="GO" id="GO:0051082">
    <property type="term" value="F:unfolded protein binding"/>
    <property type="evidence" value="ECO:0007669"/>
    <property type="project" value="TreeGrafter"/>
</dbReference>
<sequence length="307" mass="35883">MKIKKFDYLEFKICEFKKGKPQKTFPKEEIKIYLGLDPFDERIENFLITQEFEKNKTLIYTNPEDKKNTFEITLLKYNKTPERFVNLIIEMKFLNTQIEARDQQIAELKSELEKETTEYKKMSDDFKIKLEDMQKKAQDAINNHVQRNDEHMEAQITEGKKFALQKFLERIIVPLDNFEDALKYASKSKDDAVANYAKGFEMLFNQIDNILEDTGISKIKPKIGDIFDPHIHQIYEIVEKKNATPDAITEVKLKGYKLHDRTLKPALVVVARPKGYKPIKSSEEHAEETINSVVEENIDLPSPDEAN</sequence>
<dbReference type="SUPFAM" id="SSF58014">
    <property type="entry name" value="Coiled-coil domain of nucleotide exchange factor GrpE"/>
    <property type="match status" value="1"/>
</dbReference>
<dbReference type="GO" id="GO:0051087">
    <property type="term" value="F:protein-folding chaperone binding"/>
    <property type="evidence" value="ECO:0007669"/>
    <property type="project" value="InterPro"/>
</dbReference>
<evidence type="ECO:0000256" key="6">
    <source>
        <dbReference type="SAM" id="MobiDB-lite"/>
    </source>
</evidence>
<dbReference type="RefSeq" id="WP_022935984.1">
    <property type="nucleotide sequence ID" value="NZ_LR214940.1"/>
</dbReference>
<organism evidence="7 8">
    <name type="scientific">Metamycoplasma orale</name>
    <name type="common">Mycoplasma orale</name>
    <dbReference type="NCBI Taxonomy" id="2121"/>
    <lineage>
        <taxon>Bacteria</taxon>
        <taxon>Bacillati</taxon>
        <taxon>Mycoplasmatota</taxon>
        <taxon>Mycoplasmoidales</taxon>
        <taxon>Metamycoplasmataceae</taxon>
        <taxon>Metamycoplasma</taxon>
    </lineage>
</organism>
<comment type="subcellular location">
    <subcellularLocation>
        <location evidence="3">Cytoplasm</location>
    </subcellularLocation>
</comment>
<keyword evidence="3" id="KW-0963">Cytoplasm</keyword>
<proteinExistence type="inferred from homology"/>
<keyword evidence="8" id="KW-1185">Reference proteome</keyword>
<feature type="coiled-coil region" evidence="5">
    <location>
        <begin position="91"/>
        <end position="150"/>
    </location>
</feature>
<dbReference type="CDD" id="cd00446">
    <property type="entry name" value="GrpE"/>
    <property type="match status" value="1"/>
</dbReference>
<dbReference type="PANTHER" id="PTHR21237:SF23">
    <property type="entry name" value="GRPE PROTEIN HOMOLOG, MITOCHONDRIAL"/>
    <property type="match status" value="1"/>
</dbReference>
<reference evidence="7 8" key="1">
    <citation type="submission" date="2019-01" db="EMBL/GenBank/DDBJ databases">
        <authorList>
            <consortium name="Pathogen Informatics"/>
        </authorList>
    </citation>
    <scope>NUCLEOTIDE SEQUENCE [LARGE SCALE GENOMIC DNA]</scope>
    <source>
        <strain evidence="7 8">NCTC10112</strain>
    </source>
</reference>
<name>A0A448ZWN8_METOS</name>
<dbReference type="PANTHER" id="PTHR21237">
    <property type="entry name" value="GRPE PROTEIN"/>
    <property type="match status" value="1"/>
</dbReference>
<dbReference type="Pfam" id="PF01025">
    <property type="entry name" value="GrpE"/>
    <property type="match status" value="1"/>
</dbReference>
<feature type="region of interest" description="Disordered" evidence="6">
    <location>
        <begin position="280"/>
        <end position="307"/>
    </location>
</feature>
<dbReference type="InterPro" id="IPR013805">
    <property type="entry name" value="GrpE_CC"/>
</dbReference>
<dbReference type="GO" id="GO:0042803">
    <property type="term" value="F:protein homodimerization activity"/>
    <property type="evidence" value="ECO:0007669"/>
    <property type="project" value="InterPro"/>
</dbReference>
<accession>A0A448ZWN8</accession>
<dbReference type="Proteomes" id="UP000290482">
    <property type="component" value="Chromosome"/>
</dbReference>
<dbReference type="Gene3D" id="2.30.22.10">
    <property type="entry name" value="Head domain of nucleotide exchange factor GrpE"/>
    <property type="match status" value="1"/>
</dbReference>
<evidence type="ECO:0000256" key="1">
    <source>
        <dbReference type="ARBA" id="ARBA00009054"/>
    </source>
</evidence>
<keyword evidence="2 3" id="KW-0143">Chaperone</keyword>
<evidence type="ECO:0000313" key="8">
    <source>
        <dbReference type="Proteomes" id="UP000290482"/>
    </source>
</evidence>
<keyword evidence="3 7" id="KW-0346">Stress response</keyword>
<comment type="function">
    <text evidence="3">Participates actively in the response to hyperosmotic and heat shock by preventing the aggregation of stress-denatured proteins, in association with DnaK and GrpE. It is the nucleotide exchange factor for DnaK and may function as a thermosensor. Unfolded proteins bind initially to DnaJ; upon interaction with the DnaJ-bound protein, DnaK hydrolyzes its bound ATP, resulting in the formation of a stable complex. GrpE releases ADP from DnaK; ATP binding to DnaK triggers the release of the substrate protein, thus completing the reaction cycle. Several rounds of ATP-dependent interactions between DnaJ, DnaK and GrpE are required for fully efficient folding.</text>
</comment>
<dbReference type="KEGG" id="mob:NCTC10112_00338"/>
<dbReference type="AlphaFoldDB" id="A0A448ZWN8"/>
<evidence type="ECO:0000256" key="4">
    <source>
        <dbReference type="RuleBase" id="RU004478"/>
    </source>
</evidence>
<keyword evidence="5" id="KW-0175">Coiled coil</keyword>
<dbReference type="OrthoDB" id="9812586at2"/>
<dbReference type="HAMAP" id="MF_01151">
    <property type="entry name" value="GrpE"/>
    <property type="match status" value="1"/>
</dbReference>
<gene>
    <name evidence="3 7" type="primary">grpE</name>
    <name evidence="7" type="ORF">NCTC10112_00338</name>
</gene>
<dbReference type="GO" id="GO:0000774">
    <property type="term" value="F:adenyl-nucleotide exchange factor activity"/>
    <property type="evidence" value="ECO:0007669"/>
    <property type="project" value="InterPro"/>
</dbReference>
<dbReference type="EMBL" id="LR214940">
    <property type="protein sequence ID" value="VEU55641.1"/>
    <property type="molecule type" value="Genomic_DNA"/>
</dbReference>
<dbReference type="Gene3D" id="3.90.20.20">
    <property type="match status" value="1"/>
</dbReference>
<evidence type="ECO:0000256" key="3">
    <source>
        <dbReference type="HAMAP-Rule" id="MF_01151"/>
    </source>
</evidence>
<evidence type="ECO:0000313" key="7">
    <source>
        <dbReference type="EMBL" id="VEU55641.1"/>
    </source>
</evidence>
<evidence type="ECO:0000256" key="2">
    <source>
        <dbReference type="ARBA" id="ARBA00023186"/>
    </source>
</evidence>
<dbReference type="SUPFAM" id="SSF51064">
    <property type="entry name" value="Head domain of nucleotide exchange factor GrpE"/>
    <property type="match status" value="1"/>
</dbReference>
<evidence type="ECO:0000256" key="5">
    <source>
        <dbReference type="SAM" id="Coils"/>
    </source>
</evidence>
<comment type="similarity">
    <text evidence="1 3 4">Belongs to the GrpE family.</text>
</comment>
<dbReference type="InterPro" id="IPR009012">
    <property type="entry name" value="GrpE_head"/>
</dbReference>
<dbReference type="PRINTS" id="PR00773">
    <property type="entry name" value="GRPEPROTEIN"/>
</dbReference>
<dbReference type="InterPro" id="IPR000740">
    <property type="entry name" value="GrpE"/>
</dbReference>
<comment type="subunit">
    <text evidence="3">Homodimer.</text>
</comment>
<dbReference type="GO" id="GO:0006457">
    <property type="term" value="P:protein folding"/>
    <property type="evidence" value="ECO:0007669"/>
    <property type="project" value="InterPro"/>
</dbReference>